<evidence type="ECO:0000259" key="17">
    <source>
        <dbReference type="SMART" id="SM00936"/>
    </source>
</evidence>
<dbReference type="PRINTS" id="PR00725">
    <property type="entry name" value="DADACBPTASE1"/>
</dbReference>
<dbReference type="InterPro" id="IPR012338">
    <property type="entry name" value="Beta-lactam/transpept-like"/>
</dbReference>
<accession>A0A0S2W3T2</accession>
<protein>
    <recommendedName>
        <fullName evidence="4">serine-type D-Ala-D-Ala carboxypeptidase</fullName>
        <ecNumber evidence="4">3.4.16.4</ecNumber>
    </recommendedName>
</protein>
<evidence type="ECO:0000256" key="3">
    <source>
        <dbReference type="ARBA" id="ARBA00007164"/>
    </source>
</evidence>
<dbReference type="KEGG" id="ibu:IB211_01602"/>
<evidence type="ECO:0000256" key="7">
    <source>
        <dbReference type="ARBA" id="ARBA00022729"/>
    </source>
</evidence>
<reference evidence="19" key="2">
    <citation type="submission" date="2015-04" db="EMBL/GenBank/DDBJ databases">
        <title>A butyrogenic pathway from the amino acid lysine in a human gut commensal.</title>
        <authorList>
            <person name="de Vos W.M."/>
            <person name="Bui N.T.P."/>
            <person name="Plugge C.M."/>
            <person name="Ritari J."/>
        </authorList>
    </citation>
    <scope>NUCLEOTIDE SEQUENCE [LARGE SCALE GENOMIC DNA]</scope>
    <source>
        <strain evidence="19">AF211</strain>
    </source>
</reference>
<proteinExistence type="inferred from homology"/>
<feature type="binding site" evidence="14">
    <location>
        <position position="214"/>
    </location>
    <ligand>
        <name>substrate</name>
    </ligand>
</feature>
<dbReference type="InterPro" id="IPR001967">
    <property type="entry name" value="Peptidase_S11_N"/>
</dbReference>
<evidence type="ECO:0000256" key="8">
    <source>
        <dbReference type="ARBA" id="ARBA00022801"/>
    </source>
</evidence>
<reference evidence="18 19" key="1">
    <citation type="journal article" date="2015" name="Nat. Commun.">
        <title>Production of butyrate from lysine and the Amadori product fructoselysine by a human gut commensal.</title>
        <authorList>
            <person name="Bui T.P."/>
            <person name="Ritari J."/>
            <person name="Boeren S."/>
            <person name="de Waard P."/>
            <person name="Plugge C.M."/>
            <person name="de Vos W.M."/>
        </authorList>
    </citation>
    <scope>NUCLEOTIDE SEQUENCE [LARGE SCALE GENOMIC DNA]</scope>
    <source>
        <strain evidence="18 19">AF211</strain>
    </source>
</reference>
<comment type="catalytic activity">
    <reaction evidence="12">
        <text>Preferential cleavage: (Ac)2-L-Lys-D-Ala-|-D-Ala. Also transpeptidation of peptidyl-alanyl moieties that are N-acyl substituents of D-alanine.</text>
        <dbReference type="EC" id="3.4.16.4"/>
    </reaction>
</comment>
<sequence>MKRVCAAGLAACLLLFPHAAAVSGPPSVSAASAILVDAESGRVLYEKDAHTRRLIASTTKLMTALVAAESCIDLGENVTVEYADTRTEGSSLYLQVGEQITVEALLYGLLLHSGNDAALALARYCGGDVETFVEQMNQKARELGMADSHFENPNGLNADGHYSTAADMARLGIACMENETVAKIVATRSITLGNRTFVNHNKLLSQYEGCVGMKTGYTQLAGRTLVSAARRDGQLLVCVTLSDPDDWRDHAALFDYGFSTYPRQVLATRNRDFRMLPVAGSLVRFVGVKTASDVYFPLTEGEKVRAEIELPEQVQAPIEAEVPAGRLVFYVGEEPVGETPLVYASSVRRDAADKRPPIRELLKFFFP</sequence>
<keyword evidence="6" id="KW-0645">Protease</keyword>
<dbReference type="SMART" id="SM00936">
    <property type="entry name" value="PBP5_C"/>
    <property type="match status" value="1"/>
</dbReference>
<keyword evidence="11" id="KW-0961">Cell wall biogenesis/degradation</keyword>
<dbReference type="Proteomes" id="UP000064844">
    <property type="component" value="Chromosome"/>
</dbReference>
<dbReference type="RefSeq" id="WP_081959789.1">
    <property type="nucleotide sequence ID" value="NZ_CALICV010000046.1"/>
</dbReference>
<comment type="similarity">
    <text evidence="3 15">Belongs to the peptidase S11 family.</text>
</comment>
<evidence type="ECO:0000313" key="19">
    <source>
        <dbReference type="Proteomes" id="UP000064844"/>
    </source>
</evidence>
<dbReference type="SUPFAM" id="SSF69189">
    <property type="entry name" value="Penicillin-binding protein associated domain"/>
    <property type="match status" value="1"/>
</dbReference>
<feature type="signal peptide" evidence="16">
    <location>
        <begin position="1"/>
        <end position="21"/>
    </location>
</feature>
<evidence type="ECO:0000256" key="14">
    <source>
        <dbReference type="PIRSR" id="PIRSR618044-2"/>
    </source>
</evidence>
<dbReference type="GO" id="GO:0071555">
    <property type="term" value="P:cell wall organization"/>
    <property type="evidence" value="ECO:0007669"/>
    <property type="project" value="UniProtKB-KW"/>
</dbReference>
<dbReference type="GO" id="GO:0006508">
    <property type="term" value="P:proteolysis"/>
    <property type="evidence" value="ECO:0007669"/>
    <property type="project" value="UniProtKB-KW"/>
</dbReference>
<dbReference type="EC" id="3.4.16.4" evidence="4"/>
<keyword evidence="7 16" id="KW-0732">Signal</keyword>
<evidence type="ECO:0000256" key="4">
    <source>
        <dbReference type="ARBA" id="ARBA00012448"/>
    </source>
</evidence>
<gene>
    <name evidence="18" type="ORF">IB211_01602</name>
</gene>
<dbReference type="eggNOG" id="COG1686">
    <property type="taxonomic scope" value="Bacteria"/>
</dbReference>
<dbReference type="Pfam" id="PF00768">
    <property type="entry name" value="Peptidase_S11"/>
    <property type="match status" value="1"/>
</dbReference>
<evidence type="ECO:0000256" key="10">
    <source>
        <dbReference type="ARBA" id="ARBA00022984"/>
    </source>
</evidence>
<evidence type="ECO:0000256" key="11">
    <source>
        <dbReference type="ARBA" id="ARBA00023316"/>
    </source>
</evidence>
<feature type="chain" id="PRO_5038434243" description="serine-type D-Ala-D-Ala carboxypeptidase" evidence="16">
    <location>
        <begin position="22"/>
        <end position="367"/>
    </location>
</feature>
<dbReference type="Pfam" id="PF07943">
    <property type="entry name" value="PBP5_C"/>
    <property type="match status" value="1"/>
</dbReference>
<organism evidence="18 19">
    <name type="scientific">Intestinimonas butyriciproducens</name>
    <dbReference type="NCBI Taxonomy" id="1297617"/>
    <lineage>
        <taxon>Bacteria</taxon>
        <taxon>Bacillati</taxon>
        <taxon>Bacillota</taxon>
        <taxon>Clostridia</taxon>
        <taxon>Eubacteriales</taxon>
        <taxon>Intestinimonas</taxon>
    </lineage>
</organism>
<dbReference type="PANTHER" id="PTHR21581">
    <property type="entry name" value="D-ALANYL-D-ALANINE CARBOXYPEPTIDASE"/>
    <property type="match status" value="1"/>
</dbReference>
<dbReference type="GO" id="GO:0008360">
    <property type="term" value="P:regulation of cell shape"/>
    <property type="evidence" value="ECO:0007669"/>
    <property type="project" value="UniProtKB-KW"/>
</dbReference>
<keyword evidence="19" id="KW-1185">Reference proteome</keyword>
<comment type="function">
    <text evidence="1">Removes C-terminal D-alanyl residues from sugar-peptide cell wall precursors.</text>
</comment>
<feature type="active site" description="Proton acceptor" evidence="13">
    <location>
        <position position="60"/>
    </location>
</feature>
<evidence type="ECO:0000256" key="13">
    <source>
        <dbReference type="PIRSR" id="PIRSR618044-1"/>
    </source>
</evidence>
<dbReference type="PANTHER" id="PTHR21581:SF33">
    <property type="entry name" value="D-ALANYL-D-ALANINE CARBOXYPEPTIDASE DACB"/>
    <property type="match status" value="1"/>
</dbReference>
<keyword evidence="8 18" id="KW-0378">Hydrolase</keyword>
<keyword evidence="10" id="KW-0573">Peptidoglycan synthesis</keyword>
<evidence type="ECO:0000256" key="15">
    <source>
        <dbReference type="RuleBase" id="RU004016"/>
    </source>
</evidence>
<evidence type="ECO:0000256" key="2">
    <source>
        <dbReference type="ARBA" id="ARBA00004752"/>
    </source>
</evidence>
<keyword evidence="9" id="KW-0133">Cell shape</keyword>
<evidence type="ECO:0000256" key="12">
    <source>
        <dbReference type="ARBA" id="ARBA00034000"/>
    </source>
</evidence>
<dbReference type="GO" id="GO:0009252">
    <property type="term" value="P:peptidoglycan biosynthetic process"/>
    <property type="evidence" value="ECO:0007669"/>
    <property type="project" value="UniProtKB-UniPathway"/>
</dbReference>
<evidence type="ECO:0000313" key="18">
    <source>
        <dbReference type="EMBL" id="ALP93993.1"/>
    </source>
</evidence>
<dbReference type="AlphaFoldDB" id="A0A0S2W3T2"/>
<dbReference type="InterPro" id="IPR037167">
    <property type="entry name" value="Peptidase_S11_C_sf"/>
</dbReference>
<dbReference type="GO" id="GO:0009002">
    <property type="term" value="F:serine-type D-Ala-D-Ala carboxypeptidase activity"/>
    <property type="evidence" value="ECO:0007669"/>
    <property type="project" value="UniProtKB-EC"/>
</dbReference>
<dbReference type="Gene3D" id="3.40.710.10">
    <property type="entry name" value="DD-peptidase/beta-lactamase superfamily"/>
    <property type="match status" value="1"/>
</dbReference>
<dbReference type="SUPFAM" id="SSF56601">
    <property type="entry name" value="beta-lactamase/transpeptidase-like"/>
    <property type="match status" value="1"/>
</dbReference>
<dbReference type="STRING" id="1297617.IB211_01602"/>
<dbReference type="InterPro" id="IPR018044">
    <property type="entry name" value="Peptidase_S11"/>
</dbReference>
<dbReference type="Gene3D" id="2.60.410.10">
    <property type="entry name" value="D-Ala-D-Ala carboxypeptidase, C-terminal domain"/>
    <property type="match status" value="1"/>
</dbReference>
<dbReference type="PATRIC" id="fig|1297617.4.peg.1643"/>
<comment type="pathway">
    <text evidence="2">Cell wall biogenesis; peptidoglycan biosynthesis.</text>
</comment>
<dbReference type="InterPro" id="IPR015956">
    <property type="entry name" value="Peniciliin-bd_prot_C_sf"/>
</dbReference>
<feature type="active site" evidence="13">
    <location>
        <position position="113"/>
    </location>
</feature>
<evidence type="ECO:0000256" key="1">
    <source>
        <dbReference type="ARBA" id="ARBA00003217"/>
    </source>
</evidence>
<feature type="active site" description="Acyl-ester intermediate" evidence="13">
    <location>
        <position position="57"/>
    </location>
</feature>
<evidence type="ECO:0000256" key="5">
    <source>
        <dbReference type="ARBA" id="ARBA00022645"/>
    </source>
</evidence>
<dbReference type="UniPathway" id="UPA00219"/>
<feature type="domain" description="Peptidase S11 D-Ala-D-Ala carboxypeptidase A C-terminal" evidence="17">
    <location>
        <begin position="261"/>
        <end position="349"/>
    </location>
</feature>
<dbReference type="InterPro" id="IPR012907">
    <property type="entry name" value="Peptidase_S11_C"/>
</dbReference>
<keyword evidence="5 18" id="KW-0121">Carboxypeptidase</keyword>
<evidence type="ECO:0000256" key="16">
    <source>
        <dbReference type="SAM" id="SignalP"/>
    </source>
</evidence>
<evidence type="ECO:0000256" key="6">
    <source>
        <dbReference type="ARBA" id="ARBA00022670"/>
    </source>
</evidence>
<name>A0A0S2W3T2_9FIRM</name>
<dbReference type="EMBL" id="CP011307">
    <property type="protein sequence ID" value="ALP93993.1"/>
    <property type="molecule type" value="Genomic_DNA"/>
</dbReference>
<evidence type="ECO:0000256" key="9">
    <source>
        <dbReference type="ARBA" id="ARBA00022960"/>
    </source>
</evidence>